<dbReference type="Proteomes" id="UP001151699">
    <property type="component" value="Chromosome A"/>
</dbReference>
<feature type="region of interest" description="Disordered" evidence="5">
    <location>
        <begin position="1113"/>
        <end position="1135"/>
    </location>
</feature>
<feature type="transmembrane region" description="Helical" evidence="6">
    <location>
        <begin position="1080"/>
        <end position="1098"/>
    </location>
</feature>
<feature type="region of interest" description="Disordered" evidence="5">
    <location>
        <begin position="880"/>
        <end position="901"/>
    </location>
</feature>
<sequence>MENGNSDETKANAEAEEAKPSKPSLIEKLKNKRWTFKIKNNFSKYVTVEPLICFYMIQIFVESSLIRPYMFHKACVEINEDTYFCDIMTSNWHIDDKLCATYELYGTLFCKRQDDLHFDDIDEPLECDVITRMYSESNTSAIQVTPEHYRFCRLGQKVLEKMYTSYSLIGISALTGGMSLFLFGCFSYMVHEAVRRKLLFRFGVISLILIVFRQIPHLTDAVHKFYHRSYQNSFILNLVFSIICLLYIKIILNESKRQVDVNALKNESASLKSEPQSTRDGRSSVNRRKSKIQHLVKVFSLDVIWDYILIVFKKRRHNGRAVILTFLIVAFLCRMSLFGLLNHIEMRKDFPFAFMDVDGAIFVIFSILLVTFNTSEAVISILVIVIPPLMRLILSHFVCLRSNIFDKKSKMRKVLCNLFVLSTVVILRADLFSKKYSPDDNRIIKRLHASTHAKLFLYGCVSEPYTQLNVSDETESDFFKLHKAGEYVFAIFTLDEVSIIISNKHPTSGESDEHENHVGDMEDSYKRNDFVQFNITLGLDKNKKALLEMYVNETMIRNMTEVLVPILPTIPYYINVSITGSDISVYEARTDAPEPFLHANFSINAPMDEHFVKFRHWSPILAHYDCCETCTEWLYIRVSGCSKYSARTASTESETTFSLTDIYPTNLNEHVLFSQNIVVNHDGNPIFSAKILFAENDVFHGNRYEIDLSDNPTILHYVNSSAQYTQSGQFLKKQYTTPFMVNITITKDGIVSLRQPYDDNPFLTYVARFQKSNLKPVDVKFMKMLKFHDDFIRYDFFFNCTEDVLVLSDRIEQLPEPMDYEESLGLQSTDDIDTDTHPFIWEYMSKRYKTLKYDVLHAFQDSYQIYEKSKHIAYKDNNDYEDEPQSANLSGQSSEKPKVESTKSKGYADMIKKAVVGVGSFLCVGILKFIFSLDCVKNLMKEVDMDDDRAKDLRQSASKVVKGTVATAYYGANSMLGISALILTFLVTMIVSIWSDKNSKRKMCLMLPIFGQLLISIMNLHGAYSNFLSFDFINTASTLIAALTGGMPLFGVISLILTLYRHIPYLYETLYQYYHDDDSYKHLIILTLVFNVLCLLYVKIILNESKREVTVNGSDCESRSQENERHGKGKIASKGTKRKQMAKAFSLDVIWDYILIVFKKRSQNARIIILVFMAVVFIDKLTVFNERMTTRRLDIVDFDGVIFVIISIIMSLFKISDVVIAILVIGIPAGARLMFVTLQFRAITVTRDFYGKDFYAPFKQIASCCLLLAYIDKNESRIFLIVQLIAYLPRVIFHLFLSIENDGIFAMMTIASALLVFGGLGLLYFCHKKYQRLKANHLPFEDITESPWKFIEPANFEHKSEDDKLQLETPSQLSKQSENSTDL</sequence>
<feature type="transmembrane region" description="Helical" evidence="6">
    <location>
        <begin position="975"/>
        <end position="994"/>
    </location>
</feature>
<evidence type="ECO:0000256" key="4">
    <source>
        <dbReference type="ARBA" id="ARBA00023136"/>
    </source>
</evidence>
<dbReference type="GO" id="GO:0022857">
    <property type="term" value="F:transmembrane transporter activity"/>
    <property type="evidence" value="ECO:0007669"/>
    <property type="project" value="TreeGrafter"/>
</dbReference>
<comment type="caution">
    <text evidence="7">The sequence shown here is derived from an EMBL/GenBank/DDBJ whole genome shotgun (WGS) entry which is preliminary data.</text>
</comment>
<keyword evidence="8" id="KW-1185">Reference proteome</keyword>
<feature type="transmembrane region" description="Helical" evidence="6">
    <location>
        <begin position="414"/>
        <end position="432"/>
    </location>
</feature>
<keyword evidence="3 6" id="KW-1133">Transmembrane helix</keyword>
<evidence type="ECO:0000256" key="6">
    <source>
        <dbReference type="SAM" id="Phobius"/>
    </source>
</evidence>
<feature type="compositionally biased region" description="Polar residues" evidence="5">
    <location>
        <begin position="1368"/>
        <end position="1383"/>
    </location>
</feature>
<reference evidence="7" key="1">
    <citation type="submission" date="2022-07" db="EMBL/GenBank/DDBJ databases">
        <authorList>
            <person name="Trinca V."/>
            <person name="Uliana J.V.C."/>
            <person name="Torres T.T."/>
            <person name="Ward R.J."/>
            <person name="Monesi N."/>
        </authorList>
    </citation>
    <scope>NUCLEOTIDE SEQUENCE</scope>
    <source>
        <strain evidence="7">HSMRA1968</strain>
        <tissue evidence="7">Whole embryos</tissue>
    </source>
</reference>
<evidence type="ECO:0000256" key="2">
    <source>
        <dbReference type="ARBA" id="ARBA00022692"/>
    </source>
</evidence>
<feature type="transmembrane region" description="Helical" evidence="6">
    <location>
        <begin position="914"/>
        <end position="931"/>
    </location>
</feature>
<dbReference type="GO" id="GO:0016020">
    <property type="term" value="C:membrane"/>
    <property type="evidence" value="ECO:0007669"/>
    <property type="project" value="UniProtKB-SubCell"/>
</dbReference>
<accession>A0A9Q0N8J1</accession>
<feature type="compositionally biased region" description="Polar residues" evidence="5">
    <location>
        <begin position="885"/>
        <end position="894"/>
    </location>
</feature>
<proteinExistence type="predicted"/>
<keyword evidence="2 6" id="KW-0812">Transmembrane</keyword>
<name>A0A9Q0N8J1_9DIPT</name>
<feature type="transmembrane region" description="Helical" evidence="6">
    <location>
        <begin position="1303"/>
        <end position="1325"/>
    </location>
</feature>
<feature type="transmembrane region" description="Helical" evidence="6">
    <location>
        <begin position="163"/>
        <end position="186"/>
    </location>
</feature>
<feature type="compositionally biased region" description="Basic and acidic residues" evidence="5">
    <location>
        <begin position="7"/>
        <end position="21"/>
    </location>
</feature>
<feature type="transmembrane region" description="Helical" evidence="6">
    <location>
        <begin position="1006"/>
        <end position="1027"/>
    </location>
</feature>
<feature type="transmembrane region" description="Helical" evidence="6">
    <location>
        <begin position="198"/>
        <end position="215"/>
    </location>
</feature>
<protein>
    <submittedName>
        <fullName evidence="7">Uncharacterized protein</fullName>
    </submittedName>
</protein>
<feature type="compositionally biased region" description="Basic and acidic residues" evidence="5">
    <location>
        <begin position="1116"/>
        <end position="1126"/>
    </location>
</feature>
<feature type="transmembrane region" description="Helical" evidence="6">
    <location>
        <begin position="1278"/>
        <end position="1297"/>
    </location>
</feature>
<evidence type="ECO:0000256" key="5">
    <source>
        <dbReference type="SAM" id="MobiDB-lite"/>
    </source>
</evidence>
<evidence type="ECO:0000313" key="8">
    <source>
        <dbReference type="Proteomes" id="UP001151699"/>
    </source>
</evidence>
<evidence type="ECO:0000256" key="3">
    <source>
        <dbReference type="ARBA" id="ARBA00022989"/>
    </source>
</evidence>
<dbReference type="OrthoDB" id="7780323at2759"/>
<feature type="transmembrane region" description="Helical" evidence="6">
    <location>
        <begin position="322"/>
        <end position="341"/>
    </location>
</feature>
<feature type="transmembrane region" description="Helical" evidence="6">
    <location>
        <begin position="42"/>
        <end position="61"/>
    </location>
</feature>
<feature type="transmembrane region" description="Helical" evidence="6">
    <location>
        <begin position="1165"/>
        <end position="1183"/>
    </location>
</feature>
<organism evidence="7 8">
    <name type="scientific">Pseudolycoriella hygida</name>
    <dbReference type="NCBI Taxonomy" id="35572"/>
    <lineage>
        <taxon>Eukaryota</taxon>
        <taxon>Metazoa</taxon>
        <taxon>Ecdysozoa</taxon>
        <taxon>Arthropoda</taxon>
        <taxon>Hexapoda</taxon>
        <taxon>Insecta</taxon>
        <taxon>Pterygota</taxon>
        <taxon>Neoptera</taxon>
        <taxon>Endopterygota</taxon>
        <taxon>Diptera</taxon>
        <taxon>Nematocera</taxon>
        <taxon>Sciaroidea</taxon>
        <taxon>Sciaridae</taxon>
        <taxon>Pseudolycoriella</taxon>
    </lineage>
</organism>
<gene>
    <name evidence="7" type="ORF">Bhyg_00961</name>
</gene>
<comment type="subcellular location">
    <subcellularLocation>
        <location evidence="1">Membrane</location>
        <topology evidence="1">Multi-pass membrane protein</topology>
    </subcellularLocation>
</comment>
<dbReference type="PANTHER" id="PTHR23507">
    <property type="entry name" value="ZGC:174356"/>
    <property type="match status" value="1"/>
</dbReference>
<feature type="transmembrane region" description="Helical" evidence="6">
    <location>
        <begin position="1039"/>
        <end position="1060"/>
    </location>
</feature>
<keyword evidence="4 6" id="KW-0472">Membrane</keyword>
<feature type="region of interest" description="Disordered" evidence="5">
    <location>
        <begin position="1359"/>
        <end position="1383"/>
    </location>
</feature>
<dbReference type="PANTHER" id="PTHR23507:SF1">
    <property type="entry name" value="FI18259P1-RELATED"/>
    <property type="match status" value="1"/>
</dbReference>
<evidence type="ECO:0000313" key="7">
    <source>
        <dbReference type="EMBL" id="KAJ6645752.1"/>
    </source>
</evidence>
<evidence type="ECO:0000256" key="1">
    <source>
        <dbReference type="ARBA" id="ARBA00004141"/>
    </source>
</evidence>
<dbReference type="EMBL" id="WJQU01000001">
    <property type="protein sequence ID" value="KAJ6645752.1"/>
    <property type="molecule type" value="Genomic_DNA"/>
</dbReference>
<feature type="transmembrane region" description="Helical" evidence="6">
    <location>
        <begin position="353"/>
        <end position="371"/>
    </location>
</feature>
<feature type="transmembrane region" description="Helical" evidence="6">
    <location>
        <begin position="235"/>
        <end position="252"/>
    </location>
</feature>
<feature type="region of interest" description="Disordered" evidence="5">
    <location>
        <begin position="1"/>
        <end position="21"/>
    </location>
</feature>